<evidence type="ECO:0000313" key="1">
    <source>
        <dbReference type="EMBL" id="SFD25750.1"/>
    </source>
</evidence>
<organism evidence="1 2">
    <name type="scientific">Streptomyces aidingensis</name>
    <dbReference type="NCBI Taxonomy" id="910347"/>
    <lineage>
        <taxon>Bacteria</taxon>
        <taxon>Bacillati</taxon>
        <taxon>Actinomycetota</taxon>
        <taxon>Actinomycetes</taxon>
        <taxon>Kitasatosporales</taxon>
        <taxon>Streptomycetaceae</taxon>
        <taxon>Streptomyces</taxon>
    </lineage>
</organism>
<evidence type="ECO:0000313" key="2">
    <source>
        <dbReference type="Proteomes" id="UP000199207"/>
    </source>
</evidence>
<gene>
    <name evidence="1" type="ORF">SAMN05421773_11211</name>
</gene>
<sequence>MSGAEQGGEATGADSGAGADELLVLIREHLAGIRAELSGEQFARLCDAVRLIALGGGGDGAVLRLQRALLPLPFDSPPRQAVDALVRAAPAAPLSPGLAHDVLRLLAVPPPSAAGPSAAPPPDSPAEVLAAVHRRLLAAPARPPDRLLPPEADDPVGAGLIRLRGEDGTAHYPEFQFDPESGHLRPVVRHINRLLLADRDPWGAADWWLGGNRWLGGTPAELLGRVPDALLADAVETLLEVE</sequence>
<evidence type="ECO:0008006" key="3">
    <source>
        <dbReference type="Google" id="ProtNLM"/>
    </source>
</evidence>
<reference evidence="1 2" key="1">
    <citation type="submission" date="2016-10" db="EMBL/GenBank/DDBJ databases">
        <authorList>
            <person name="de Groot N.N."/>
        </authorList>
    </citation>
    <scope>NUCLEOTIDE SEQUENCE [LARGE SCALE GENOMIC DNA]</scope>
    <source>
        <strain evidence="1 2">CGMCC 4.5739</strain>
    </source>
</reference>
<dbReference type="EMBL" id="FOLM01000012">
    <property type="protein sequence ID" value="SFD25750.1"/>
    <property type="molecule type" value="Genomic_DNA"/>
</dbReference>
<keyword evidence="2" id="KW-1185">Reference proteome</keyword>
<protein>
    <recommendedName>
        <fullName evidence="3">DUF2384 domain-containing protein</fullName>
    </recommendedName>
</protein>
<dbReference type="AlphaFoldDB" id="A0A1I1R632"/>
<dbReference type="STRING" id="910347.SAMN05421773_11211"/>
<name>A0A1I1R632_9ACTN</name>
<dbReference type="OrthoDB" id="3629757at2"/>
<dbReference type="Proteomes" id="UP000199207">
    <property type="component" value="Unassembled WGS sequence"/>
</dbReference>
<accession>A0A1I1R632</accession>
<proteinExistence type="predicted"/>
<dbReference type="RefSeq" id="WP_093840311.1">
    <property type="nucleotide sequence ID" value="NZ_FOLM01000012.1"/>
</dbReference>